<dbReference type="InterPro" id="IPR053172">
    <property type="entry name" value="Tn903_transposase"/>
</dbReference>
<protein>
    <submittedName>
        <fullName evidence="2">Transposase</fullName>
    </submittedName>
</protein>
<dbReference type="EMBL" id="WMIA01000010">
    <property type="protein sequence ID" value="MTF39117.1"/>
    <property type="molecule type" value="Genomic_DNA"/>
</dbReference>
<accession>A0A844GRK7</accession>
<evidence type="ECO:0000259" key="1">
    <source>
        <dbReference type="Pfam" id="PF01609"/>
    </source>
</evidence>
<dbReference type="Pfam" id="PF01609">
    <property type="entry name" value="DDE_Tnp_1"/>
    <property type="match status" value="1"/>
</dbReference>
<dbReference type="GO" id="GO:0004803">
    <property type="term" value="F:transposase activity"/>
    <property type="evidence" value="ECO:0007669"/>
    <property type="project" value="InterPro"/>
</dbReference>
<sequence length="127" mass="14830">MIEGEIEQVSTDGAYDKRKCYQAIEERGAKAIIPPQKNAQKWSDMDGDRNKNIDRIKEIGRKEWKRESGYHRRSISETTMFRLKTIFGGKVSSRNFDNQAVELFVQCLLLNRMRQIAKADSYIVNNR</sequence>
<dbReference type="InterPro" id="IPR002559">
    <property type="entry name" value="Transposase_11"/>
</dbReference>
<dbReference type="GO" id="GO:0003677">
    <property type="term" value="F:DNA binding"/>
    <property type="evidence" value="ECO:0007669"/>
    <property type="project" value="InterPro"/>
</dbReference>
<dbReference type="GO" id="GO:0006313">
    <property type="term" value="P:DNA transposition"/>
    <property type="evidence" value="ECO:0007669"/>
    <property type="project" value="InterPro"/>
</dbReference>
<gene>
    <name evidence="2" type="ORF">GGC33_09270</name>
</gene>
<feature type="domain" description="Transposase IS4-like" evidence="1">
    <location>
        <begin position="9"/>
        <end position="111"/>
    </location>
</feature>
<dbReference type="AlphaFoldDB" id="A0A844GRK7"/>
<evidence type="ECO:0000313" key="2">
    <source>
        <dbReference type="EMBL" id="MTF39117.1"/>
    </source>
</evidence>
<comment type="caution">
    <text evidence="2">The sequence shown here is derived from an EMBL/GenBank/DDBJ whole genome shotgun (WGS) entry which is preliminary data.</text>
</comment>
<name>A0A844GRK7_9CHRO</name>
<dbReference type="PANTHER" id="PTHR34631:SF3">
    <property type="entry name" value="ISSOD12 TRANSPOSASE TNPA_ISSOD12"/>
    <property type="match status" value="1"/>
</dbReference>
<organism evidence="2 3">
    <name type="scientific">Cyanobacterium aponinum 0216</name>
    <dbReference type="NCBI Taxonomy" id="2676140"/>
    <lineage>
        <taxon>Bacteria</taxon>
        <taxon>Bacillati</taxon>
        <taxon>Cyanobacteriota</taxon>
        <taxon>Cyanophyceae</taxon>
        <taxon>Oscillatoriophycideae</taxon>
        <taxon>Chroococcales</taxon>
        <taxon>Geminocystaceae</taxon>
        <taxon>Cyanobacterium</taxon>
    </lineage>
</organism>
<dbReference type="PANTHER" id="PTHR34631">
    <property type="match status" value="1"/>
</dbReference>
<reference evidence="2 3" key="1">
    <citation type="submission" date="2019-11" db="EMBL/GenBank/DDBJ databases">
        <title>Isolation of a new High Light Tolerant Cyanobacteria.</title>
        <authorList>
            <person name="Dobson Z."/>
            <person name="Vaughn N."/>
            <person name="Vaughn M."/>
            <person name="Fromme P."/>
            <person name="Mazor Y."/>
        </authorList>
    </citation>
    <scope>NUCLEOTIDE SEQUENCE [LARGE SCALE GENOMIC DNA]</scope>
    <source>
        <strain evidence="2 3">0216</strain>
    </source>
</reference>
<dbReference type="Proteomes" id="UP000437131">
    <property type="component" value="Unassembled WGS sequence"/>
</dbReference>
<evidence type="ECO:0000313" key="3">
    <source>
        <dbReference type="Proteomes" id="UP000437131"/>
    </source>
</evidence>
<proteinExistence type="predicted"/>